<dbReference type="PANTHER" id="PTHR35851:SF1">
    <property type="entry name" value="CELL DIVISION PROTEIN FTSQ"/>
    <property type="match status" value="1"/>
</dbReference>
<dbReference type="EMBL" id="FUYC01000001">
    <property type="protein sequence ID" value="SKA72389.1"/>
    <property type="molecule type" value="Genomic_DNA"/>
</dbReference>
<keyword evidence="6 10" id="KW-1133">Transmembrane helix</keyword>
<dbReference type="OrthoDB" id="5470105at2"/>
<evidence type="ECO:0000256" key="10">
    <source>
        <dbReference type="SAM" id="Phobius"/>
    </source>
</evidence>
<evidence type="ECO:0000256" key="5">
    <source>
        <dbReference type="ARBA" id="ARBA00022692"/>
    </source>
</evidence>
<dbReference type="InterPro" id="IPR026579">
    <property type="entry name" value="FtsQ"/>
</dbReference>
<comment type="subcellular location">
    <subcellularLocation>
        <location evidence="1">Membrane</location>
    </subcellularLocation>
</comment>
<dbReference type="RefSeq" id="WP_078715938.1">
    <property type="nucleotide sequence ID" value="NZ_FUYC01000001.1"/>
</dbReference>
<keyword evidence="3" id="KW-0997">Cell inner membrane</keyword>
<evidence type="ECO:0000256" key="4">
    <source>
        <dbReference type="ARBA" id="ARBA00022618"/>
    </source>
</evidence>
<keyword evidence="5 10" id="KW-0812">Transmembrane</keyword>
<keyword evidence="7 10" id="KW-0472">Membrane</keyword>
<dbReference type="Pfam" id="PF03799">
    <property type="entry name" value="FtsQ_DivIB_C"/>
    <property type="match status" value="1"/>
</dbReference>
<dbReference type="InterPro" id="IPR013685">
    <property type="entry name" value="POTRA_FtsQ_type"/>
</dbReference>
<evidence type="ECO:0000256" key="7">
    <source>
        <dbReference type="ARBA" id="ARBA00023136"/>
    </source>
</evidence>
<sequence length="275" mass="31168">MSRRLSNPSYLNSGKQSLRRRSNRYRGSDGFSHGSPALRRFVLMLGLGTALVALMGVLYFGYRLGTTTEFFALDKIEVLGNKRLSYGEVLDAGRVRLGQNSLALNLSRVEALLSKNPWVKNVSVRRDIPRKLIIQVEERDPAYWIRRGGSLYYADENGELITSVSPADFRSLPVLEADAEMRERLTELPDMIRALDNGAMPLSRDALAWVRLSGAGQAQMFLDNANLTLTFALEDWRSELRHVRLVAQDMRRRGEMNRVRRITASGGKVWVDRTH</sequence>
<dbReference type="Gene3D" id="3.10.20.310">
    <property type="entry name" value="membrane protein fhac"/>
    <property type="match status" value="1"/>
</dbReference>
<keyword evidence="4 12" id="KW-0132">Cell division</keyword>
<evidence type="ECO:0000256" key="6">
    <source>
        <dbReference type="ARBA" id="ARBA00022989"/>
    </source>
</evidence>
<dbReference type="InterPro" id="IPR005548">
    <property type="entry name" value="Cell_div_FtsQ/DivIB_C"/>
</dbReference>
<dbReference type="GO" id="GO:0016020">
    <property type="term" value="C:membrane"/>
    <property type="evidence" value="ECO:0007669"/>
    <property type="project" value="UniProtKB-SubCell"/>
</dbReference>
<evidence type="ECO:0000256" key="8">
    <source>
        <dbReference type="ARBA" id="ARBA00023306"/>
    </source>
</evidence>
<keyword evidence="13" id="KW-1185">Reference proteome</keyword>
<evidence type="ECO:0000313" key="13">
    <source>
        <dbReference type="Proteomes" id="UP000190027"/>
    </source>
</evidence>
<accession>A0A1T4W5G9</accession>
<dbReference type="PROSITE" id="PS51779">
    <property type="entry name" value="POTRA"/>
    <property type="match status" value="1"/>
</dbReference>
<dbReference type="STRING" id="1121449.SAMN02745704_00369"/>
<feature type="compositionally biased region" description="Polar residues" evidence="9">
    <location>
        <begin position="1"/>
        <end position="16"/>
    </location>
</feature>
<gene>
    <name evidence="12" type="ORF">SAMN02745704_00369</name>
</gene>
<evidence type="ECO:0000256" key="3">
    <source>
        <dbReference type="ARBA" id="ARBA00022519"/>
    </source>
</evidence>
<protein>
    <submittedName>
        <fullName evidence="12">Cell division protein FtsQ</fullName>
    </submittedName>
</protein>
<organism evidence="12 13">
    <name type="scientific">Paucidesulfovibrio gracilis DSM 16080</name>
    <dbReference type="NCBI Taxonomy" id="1121449"/>
    <lineage>
        <taxon>Bacteria</taxon>
        <taxon>Pseudomonadati</taxon>
        <taxon>Thermodesulfobacteriota</taxon>
        <taxon>Desulfovibrionia</taxon>
        <taxon>Desulfovibrionales</taxon>
        <taxon>Desulfovibrionaceae</taxon>
        <taxon>Paucidesulfovibrio</taxon>
    </lineage>
</organism>
<dbReference type="Pfam" id="PF08478">
    <property type="entry name" value="POTRA_1"/>
    <property type="match status" value="1"/>
</dbReference>
<feature type="domain" description="POTRA" evidence="11">
    <location>
        <begin position="71"/>
        <end position="139"/>
    </location>
</feature>
<feature type="region of interest" description="Disordered" evidence="9">
    <location>
        <begin position="1"/>
        <end position="29"/>
    </location>
</feature>
<feature type="transmembrane region" description="Helical" evidence="10">
    <location>
        <begin position="41"/>
        <end position="62"/>
    </location>
</feature>
<keyword evidence="2" id="KW-1003">Cell membrane</keyword>
<evidence type="ECO:0000256" key="2">
    <source>
        <dbReference type="ARBA" id="ARBA00022475"/>
    </source>
</evidence>
<evidence type="ECO:0000259" key="11">
    <source>
        <dbReference type="PROSITE" id="PS51779"/>
    </source>
</evidence>
<reference evidence="12 13" key="1">
    <citation type="submission" date="2017-02" db="EMBL/GenBank/DDBJ databases">
        <authorList>
            <person name="Peterson S.W."/>
        </authorList>
    </citation>
    <scope>NUCLEOTIDE SEQUENCE [LARGE SCALE GENOMIC DNA]</scope>
    <source>
        <strain evidence="12 13">DSM 16080</strain>
    </source>
</reference>
<dbReference type="InterPro" id="IPR034746">
    <property type="entry name" value="POTRA"/>
</dbReference>
<proteinExistence type="predicted"/>
<keyword evidence="8" id="KW-0131">Cell cycle</keyword>
<dbReference type="GO" id="GO:0090529">
    <property type="term" value="P:cell septum assembly"/>
    <property type="evidence" value="ECO:0007669"/>
    <property type="project" value="InterPro"/>
</dbReference>
<evidence type="ECO:0000256" key="1">
    <source>
        <dbReference type="ARBA" id="ARBA00004370"/>
    </source>
</evidence>
<dbReference type="AlphaFoldDB" id="A0A1T4W5G9"/>
<evidence type="ECO:0000313" key="12">
    <source>
        <dbReference type="EMBL" id="SKA72389.1"/>
    </source>
</evidence>
<dbReference type="Proteomes" id="UP000190027">
    <property type="component" value="Unassembled WGS sequence"/>
</dbReference>
<dbReference type="PANTHER" id="PTHR35851">
    <property type="entry name" value="CELL DIVISION PROTEIN FTSQ"/>
    <property type="match status" value="1"/>
</dbReference>
<evidence type="ECO:0000256" key="9">
    <source>
        <dbReference type="SAM" id="MobiDB-lite"/>
    </source>
</evidence>
<name>A0A1T4W5G9_9BACT</name>